<gene>
    <name evidence="3" type="primary">LOC115626619</name>
</gene>
<evidence type="ECO:0000313" key="3">
    <source>
        <dbReference type="RefSeq" id="XP_030377873.1"/>
    </source>
</evidence>
<keyword evidence="1" id="KW-0732">Signal</keyword>
<dbReference type="Proteomes" id="UP000504634">
    <property type="component" value="Unplaced"/>
</dbReference>
<feature type="signal peptide" evidence="1">
    <location>
        <begin position="1"/>
        <end position="21"/>
    </location>
</feature>
<keyword evidence="2" id="KW-1185">Reference proteome</keyword>
<dbReference type="GeneID" id="115626619"/>
<dbReference type="RefSeq" id="XP_030377873.1">
    <property type="nucleotide sequence ID" value="XM_030522013.1"/>
</dbReference>
<name>A0A6J2TRY0_DROLE</name>
<evidence type="ECO:0000256" key="1">
    <source>
        <dbReference type="SAM" id="SignalP"/>
    </source>
</evidence>
<protein>
    <submittedName>
        <fullName evidence="3">Uncharacterized protein LOC115626619 isoform X1</fullName>
    </submittedName>
</protein>
<reference evidence="3" key="1">
    <citation type="submission" date="2025-08" db="UniProtKB">
        <authorList>
            <consortium name="RefSeq"/>
        </authorList>
    </citation>
    <scope>IDENTIFICATION</scope>
    <source>
        <strain evidence="3">11010-0011.00</strain>
        <tissue evidence="3">Whole body</tissue>
    </source>
</reference>
<dbReference type="AlphaFoldDB" id="A0A6J2TRY0"/>
<feature type="chain" id="PRO_5026654709" evidence="1">
    <location>
        <begin position="22"/>
        <end position="135"/>
    </location>
</feature>
<evidence type="ECO:0000313" key="2">
    <source>
        <dbReference type="Proteomes" id="UP000504634"/>
    </source>
</evidence>
<proteinExistence type="predicted"/>
<sequence length="135" mass="15148">MAVISMKLVLAFLAFIALVICKKNCKAPKIMVKGVCRNPKDVKESEVNVCKKGLVTHGGLCQTIERIRKGDKCLPDEIKVAGGHCHKKNNSDDYSIFHFPPICPPGYVLTPGYRCRRRARTDINVLKTKQMPEYC</sequence>
<organism evidence="2 3">
    <name type="scientific">Drosophila lebanonensis</name>
    <name type="common">Fruit fly</name>
    <name type="synonym">Scaptodrosophila lebanonensis</name>
    <dbReference type="NCBI Taxonomy" id="7225"/>
    <lineage>
        <taxon>Eukaryota</taxon>
        <taxon>Metazoa</taxon>
        <taxon>Ecdysozoa</taxon>
        <taxon>Arthropoda</taxon>
        <taxon>Hexapoda</taxon>
        <taxon>Insecta</taxon>
        <taxon>Pterygota</taxon>
        <taxon>Neoptera</taxon>
        <taxon>Endopterygota</taxon>
        <taxon>Diptera</taxon>
        <taxon>Brachycera</taxon>
        <taxon>Muscomorpha</taxon>
        <taxon>Ephydroidea</taxon>
        <taxon>Drosophilidae</taxon>
        <taxon>Scaptodrosophila</taxon>
    </lineage>
</organism>
<accession>A0A6J2TRY0</accession>